<dbReference type="InterPro" id="IPR016149">
    <property type="entry name" value="Casein_kin_II_reg-sub_N"/>
</dbReference>
<comment type="subunit">
    <text evidence="2">Tetramer of two alpha and two beta subunits.</text>
</comment>
<dbReference type="PANTHER" id="PTHR11740:SF0">
    <property type="entry name" value="CASEIN KINASE II SUBUNIT BETA"/>
    <property type="match status" value="1"/>
</dbReference>
<feature type="compositionally biased region" description="Acidic residues" evidence="3">
    <location>
        <begin position="71"/>
        <end position="85"/>
    </location>
</feature>
<reference evidence="4" key="1">
    <citation type="submission" date="2020-07" db="EMBL/GenBank/DDBJ databases">
        <authorList>
            <person name="Lin J."/>
        </authorList>
    </citation>
    <scope>NUCLEOTIDE SEQUENCE</scope>
</reference>
<dbReference type="PANTHER" id="PTHR11740">
    <property type="entry name" value="CASEIN KINASE II SUBUNIT BETA"/>
    <property type="match status" value="1"/>
</dbReference>
<dbReference type="GO" id="GO:0005737">
    <property type="term" value="C:cytoplasm"/>
    <property type="evidence" value="ECO:0007669"/>
    <property type="project" value="TreeGrafter"/>
</dbReference>
<dbReference type="EMBL" id="LR862139">
    <property type="protein sequence ID" value="CAD1818684.1"/>
    <property type="molecule type" value="Genomic_DNA"/>
</dbReference>
<evidence type="ECO:0000256" key="2">
    <source>
        <dbReference type="RuleBase" id="RU361268"/>
    </source>
</evidence>
<dbReference type="Pfam" id="PF01214">
    <property type="entry name" value="CK_II_beta"/>
    <property type="match status" value="1"/>
</dbReference>
<organism evidence="4">
    <name type="scientific">Ananas comosus var. bracteatus</name>
    <name type="common">red pineapple</name>
    <dbReference type="NCBI Taxonomy" id="296719"/>
    <lineage>
        <taxon>Eukaryota</taxon>
        <taxon>Viridiplantae</taxon>
        <taxon>Streptophyta</taxon>
        <taxon>Embryophyta</taxon>
        <taxon>Tracheophyta</taxon>
        <taxon>Spermatophyta</taxon>
        <taxon>Magnoliopsida</taxon>
        <taxon>Liliopsida</taxon>
        <taxon>Poales</taxon>
        <taxon>Bromeliaceae</taxon>
        <taxon>Bromelioideae</taxon>
        <taxon>Ananas</taxon>
    </lineage>
</organism>
<dbReference type="SMART" id="SM01085">
    <property type="entry name" value="CK_II_beta"/>
    <property type="match status" value="1"/>
</dbReference>
<evidence type="ECO:0000313" key="4">
    <source>
        <dbReference type="EMBL" id="CAD1818684.1"/>
    </source>
</evidence>
<evidence type="ECO:0000256" key="1">
    <source>
        <dbReference type="ARBA" id="ARBA00006941"/>
    </source>
</evidence>
<evidence type="ECO:0000256" key="3">
    <source>
        <dbReference type="SAM" id="MobiDB-lite"/>
    </source>
</evidence>
<dbReference type="SUPFAM" id="SSF57798">
    <property type="entry name" value="Casein kinase II beta subunit"/>
    <property type="match status" value="1"/>
</dbReference>
<dbReference type="InterPro" id="IPR035991">
    <property type="entry name" value="Casein_kinase_II_beta-like"/>
</dbReference>
<dbReference type="GO" id="GO:0019887">
    <property type="term" value="F:protein kinase regulator activity"/>
    <property type="evidence" value="ECO:0007669"/>
    <property type="project" value="InterPro"/>
</dbReference>
<dbReference type="GO" id="GO:0005956">
    <property type="term" value="C:protein kinase CK2 complex"/>
    <property type="evidence" value="ECO:0007669"/>
    <property type="project" value="UniProtKB-UniRule"/>
</dbReference>
<sequence>MYKDRGAVGSKAENGSFDRKRINEVLDKHLEKSSPSSSWGLNGKDRLVMPSTSTGNFSSLSKNKCSKEELENNSEEDGSGSDEEDTTWISWFCSLKGNEFFCEVDEEYIQDDFNLCGLVVKSHIMIMLLI</sequence>
<comment type="function">
    <text evidence="2">Plays a complex role in regulating the basal catalytic activity of the alpha subunit.</text>
</comment>
<name>A0A6V7NJY4_ANACO</name>
<dbReference type="InterPro" id="IPR000704">
    <property type="entry name" value="Casein_kinase_II_reg-sub"/>
</dbReference>
<feature type="region of interest" description="Disordered" evidence="3">
    <location>
        <begin position="28"/>
        <end position="85"/>
    </location>
</feature>
<protein>
    <recommendedName>
        <fullName evidence="2">Casein kinase II subunit beta</fullName>
        <shortName evidence="2">CK II beta</shortName>
    </recommendedName>
</protein>
<dbReference type="PRINTS" id="PR00472">
    <property type="entry name" value="CASNKINASEII"/>
</dbReference>
<dbReference type="Gene3D" id="1.10.1820.10">
    <property type="entry name" value="protein kinase ck2 holoenzyme, chain C, domain 1"/>
    <property type="match status" value="1"/>
</dbReference>
<dbReference type="AlphaFoldDB" id="A0A6V7NJY4"/>
<comment type="similarity">
    <text evidence="1 2">Belongs to the casein kinase 2 subunit beta family.</text>
</comment>
<accession>A0A6V7NJY4</accession>
<gene>
    <name evidence="4" type="ORF">CB5_LOCUS1895</name>
</gene>
<proteinExistence type="inferred from homology"/>